<protein>
    <submittedName>
        <fullName evidence="4">Glutathione S-transferase omega-1</fullName>
    </submittedName>
</protein>
<dbReference type="PROSITE" id="PS50404">
    <property type="entry name" value="GST_NTER"/>
    <property type="match status" value="1"/>
</dbReference>
<feature type="domain" description="GST C-terminal" evidence="3">
    <location>
        <begin position="91"/>
        <end position="224"/>
    </location>
</feature>
<dbReference type="InterPro" id="IPR004045">
    <property type="entry name" value="Glutathione_S-Trfase_N"/>
</dbReference>
<dbReference type="SUPFAM" id="SSF47616">
    <property type="entry name" value="GST C-terminal domain-like"/>
    <property type="match status" value="1"/>
</dbReference>
<dbReference type="InterPro" id="IPR036282">
    <property type="entry name" value="Glutathione-S-Trfase_C_sf"/>
</dbReference>
<name>A0A1R1Y777_9FUNG</name>
<dbReference type="InterPro" id="IPR005442">
    <property type="entry name" value="GST_omega"/>
</dbReference>
<dbReference type="Pfam" id="PF13417">
    <property type="entry name" value="GST_N_3"/>
    <property type="match status" value="1"/>
</dbReference>
<dbReference type="Pfam" id="PF13410">
    <property type="entry name" value="GST_C_2"/>
    <property type="match status" value="1"/>
</dbReference>
<dbReference type="Gene3D" id="1.20.1050.10">
    <property type="match status" value="1"/>
</dbReference>
<reference evidence="4 5" key="1">
    <citation type="submission" date="2017-01" db="EMBL/GenBank/DDBJ databases">
        <authorList>
            <person name="Mah S.A."/>
            <person name="Swanson W.J."/>
            <person name="Moy G.W."/>
            <person name="Vacquier V.D."/>
        </authorList>
    </citation>
    <scope>NUCLEOTIDE SEQUENCE [LARGE SCALE GENOMIC DNA]</scope>
    <source>
        <strain evidence="4 5">GSMNP</strain>
    </source>
</reference>
<dbReference type="InterPro" id="IPR010987">
    <property type="entry name" value="Glutathione-S-Trfase_C-like"/>
</dbReference>
<dbReference type="PANTHER" id="PTHR43968">
    <property type="match status" value="1"/>
</dbReference>
<dbReference type="GO" id="GO:0004364">
    <property type="term" value="F:glutathione transferase activity"/>
    <property type="evidence" value="ECO:0007669"/>
    <property type="project" value="InterPro"/>
</dbReference>
<dbReference type="STRING" id="133412.A0A1R1Y777"/>
<dbReference type="SUPFAM" id="SSF52833">
    <property type="entry name" value="Thioredoxin-like"/>
    <property type="match status" value="1"/>
</dbReference>
<accession>A0A1R1Y777</accession>
<dbReference type="InterPro" id="IPR050983">
    <property type="entry name" value="GST_Omega/HSP26"/>
</dbReference>
<dbReference type="OrthoDB" id="202840at2759"/>
<proteinExistence type="predicted"/>
<dbReference type="CDD" id="cd00299">
    <property type="entry name" value="GST_C_family"/>
    <property type="match status" value="1"/>
</dbReference>
<dbReference type="PROSITE" id="PS51354">
    <property type="entry name" value="GLUTAREDOXIN_2"/>
    <property type="match status" value="1"/>
</dbReference>
<keyword evidence="5" id="KW-1185">Reference proteome</keyword>
<sequence>MFPYSEDKITLYTAKICPFAHRAVLALEEANVPYEPVLIDLGNKPDWYTQVNPASKVPAMRLPNGEIMVESMLIVEYICEQYPEAKLMPSSAFDRYKARLLIDFFGNNMLALPYRLLGASSNETAKNEIYATIIEKLHELNNRLVANSAEGPYFFGNHFTAADIAIIPFIERTDMALRMLGLQFENLPGLDRYYAWKAACKARPSYSSTVASFEELNIAYKKYMK</sequence>
<dbReference type="Gene3D" id="3.40.30.10">
    <property type="entry name" value="Glutaredoxin"/>
    <property type="match status" value="1"/>
</dbReference>
<keyword evidence="4" id="KW-0808">Transferase</keyword>
<dbReference type="InterPro" id="IPR036249">
    <property type="entry name" value="Thioredoxin-like_sf"/>
</dbReference>
<feature type="domain" description="GST N-terminal" evidence="2">
    <location>
        <begin position="7"/>
        <end position="86"/>
    </location>
</feature>
<dbReference type="GO" id="GO:0045174">
    <property type="term" value="F:glutathione dehydrogenase (ascorbate) activity"/>
    <property type="evidence" value="ECO:0007669"/>
    <property type="project" value="UniProtKB-ARBA"/>
</dbReference>
<dbReference type="AlphaFoldDB" id="A0A1R1Y777"/>
<dbReference type="PANTHER" id="PTHR43968:SF6">
    <property type="entry name" value="GLUTATHIONE S-TRANSFERASE OMEGA"/>
    <property type="match status" value="1"/>
</dbReference>
<evidence type="ECO:0000313" key="5">
    <source>
        <dbReference type="Proteomes" id="UP000187283"/>
    </source>
</evidence>
<dbReference type="Proteomes" id="UP000187283">
    <property type="component" value="Unassembled WGS sequence"/>
</dbReference>
<dbReference type="FunFam" id="3.40.30.10:FF:000123">
    <property type="entry name" value="Glutathione transferase o1"/>
    <property type="match status" value="1"/>
</dbReference>
<dbReference type="PRINTS" id="PR01625">
    <property type="entry name" value="GSTRNSFRASEO"/>
</dbReference>
<gene>
    <name evidence="4" type="ORF">AYI70_g2623</name>
</gene>
<organism evidence="4 5">
    <name type="scientific">Smittium culicis</name>
    <dbReference type="NCBI Taxonomy" id="133412"/>
    <lineage>
        <taxon>Eukaryota</taxon>
        <taxon>Fungi</taxon>
        <taxon>Fungi incertae sedis</taxon>
        <taxon>Zoopagomycota</taxon>
        <taxon>Kickxellomycotina</taxon>
        <taxon>Harpellomycetes</taxon>
        <taxon>Harpellales</taxon>
        <taxon>Legeriomycetaceae</taxon>
        <taxon>Smittium</taxon>
    </lineage>
</organism>
<keyword evidence="1" id="KW-0560">Oxidoreductase</keyword>
<dbReference type="PROSITE" id="PS50405">
    <property type="entry name" value="GST_CTER"/>
    <property type="match status" value="1"/>
</dbReference>
<evidence type="ECO:0000259" key="3">
    <source>
        <dbReference type="PROSITE" id="PS50405"/>
    </source>
</evidence>
<comment type="caution">
    <text evidence="4">The sequence shown here is derived from an EMBL/GenBank/DDBJ whole genome shotgun (WGS) entry which is preliminary data.</text>
</comment>
<evidence type="ECO:0000259" key="2">
    <source>
        <dbReference type="PROSITE" id="PS50404"/>
    </source>
</evidence>
<evidence type="ECO:0000256" key="1">
    <source>
        <dbReference type="ARBA" id="ARBA00023002"/>
    </source>
</evidence>
<dbReference type="SFLD" id="SFLDG00358">
    <property type="entry name" value="Main_(cytGST)"/>
    <property type="match status" value="1"/>
</dbReference>
<dbReference type="GO" id="GO:0005737">
    <property type="term" value="C:cytoplasm"/>
    <property type="evidence" value="ECO:0007669"/>
    <property type="project" value="InterPro"/>
</dbReference>
<dbReference type="EMBL" id="LSSN01000669">
    <property type="protein sequence ID" value="OMJ22812.1"/>
    <property type="molecule type" value="Genomic_DNA"/>
</dbReference>
<dbReference type="InterPro" id="IPR040079">
    <property type="entry name" value="Glutathione_S-Trfase"/>
</dbReference>
<dbReference type="SFLD" id="SFLDS00019">
    <property type="entry name" value="Glutathione_Transferase_(cytos"/>
    <property type="match status" value="1"/>
</dbReference>
<evidence type="ECO:0000313" key="4">
    <source>
        <dbReference type="EMBL" id="OMJ22812.1"/>
    </source>
</evidence>